<name>A0A8X7UYM9_BRACI</name>
<organism evidence="5 6">
    <name type="scientific">Brassica carinata</name>
    <name type="common">Ethiopian mustard</name>
    <name type="synonym">Abyssinian cabbage</name>
    <dbReference type="NCBI Taxonomy" id="52824"/>
    <lineage>
        <taxon>Eukaryota</taxon>
        <taxon>Viridiplantae</taxon>
        <taxon>Streptophyta</taxon>
        <taxon>Embryophyta</taxon>
        <taxon>Tracheophyta</taxon>
        <taxon>Spermatophyta</taxon>
        <taxon>Magnoliopsida</taxon>
        <taxon>eudicotyledons</taxon>
        <taxon>Gunneridae</taxon>
        <taxon>Pentapetalae</taxon>
        <taxon>rosids</taxon>
        <taxon>malvids</taxon>
        <taxon>Brassicales</taxon>
        <taxon>Brassicaceae</taxon>
        <taxon>Brassiceae</taxon>
        <taxon>Brassica</taxon>
    </lineage>
</organism>
<dbReference type="PANTHER" id="PTHR43952">
    <property type="entry name" value="MYB FAMILY TRANSCRIPTION FACTOR-RELATED"/>
    <property type="match status" value="1"/>
</dbReference>
<evidence type="ECO:0000256" key="1">
    <source>
        <dbReference type="ARBA" id="ARBA00004123"/>
    </source>
</evidence>
<dbReference type="AlphaFoldDB" id="A0A8X7UYM9"/>
<evidence type="ECO:0000313" key="5">
    <source>
        <dbReference type="EMBL" id="KAG2295667.1"/>
    </source>
</evidence>
<dbReference type="PANTHER" id="PTHR43952:SF71">
    <property type="entry name" value="PROTEIN RADIALIS-LIKE 2"/>
    <property type="match status" value="1"/>
</dbReference>
<comment type="subcellular location">
    <subcellularLocation>
        <location evidence="1">Nucleus</location>
    </subcellularLocation>
</comment>
<dbReference type="OrthoDB" id="118550at2759"/>
<dbReference type="Gene3D" id="1.10.10.60">
    <property type="entry name" value="Homeodomain-like"/>
    <property type="match status" value="1"/>
</dbReference>
<keyword evidence="2" id="KW-0805">Transcription regulation</keyword>
<sequence length="125" mass="14098">MASNSMSSYGSGSWTVKQNKAFERALATYDQDTPDRWYNVARAVGGTTRDEAKRQYDLLVRDIEIIENGHVPFPNYTTTGGRTKGRLCDEEKRINHLLLYKDSLTSYAKQCESLNLPSVSFSVPP</sequence>
<keyword evidence="4" id="KW-0539">Nucleus</keyword>
<evidence type="ECO:0000256" key="3">
    <source>
        <dbReference type="ARBA" id="ARBA00023163"/>
    </source>
</evidence>
<dbReference type="InterPro" id="IPR009057">
    <property type="entry name" value="Homeodomain-like_sf"/>
</dbReference>
<keyword evidence="6" id="KW-1185">Reference proteome</keyword>
<dbReference type="Proteomes" id="UP000886595">
    <property type="component" value="Unassembled WGS sequence"/>
</dbReference>
<evidence type="ECO:0000256" key="4">
    <source>
        <dbReference type="ARBA" id="ARBA00023242"/>
    </source>
</evidence>
<proteinExistence type="predicted"/>
<reference evidence="5 6" key="1">
    <citation type="submission" date="2020-02" db="EMBL/GenBank/DDBJ databases">
        <authorList>
            <person name="Ma Q."/>
            <person name="Huang Y."/>
            <person name="Song X."/>
            <person name="Pei D."/>
        </authorList>
    </citation>
    <scope>NUCLEOTIDE SEQUENCE [LARGE SCALE GENOMIC DNA]</scope>
    <source>
        <strain evidence="5">Sxm20200214</strain>
        <tissue evidence="5">Leaf</tissue>
    </source>
</reference>
<comment type="caution">
    <text evidence="5">The sequence shown here is derived from an EMBL/GenBank/DDBJ whole genome shotgun (WGS) entry which is preliminary data.</text>
</comment>
<gene>
    <name evidence="5" type="ORF">Bca52824_042336</name>
</gene>
<protein>
    <submittedName>
        <fullName evidence="5">Uncharacterized protein</fullName>
    </submittedName>
</protein>
<dbReference type="GO" id="GO:0005634">
    <property type="term" value="C:nucleus"/>
    <property type="evidence" value="ECO:0007669"/>
    <property type="project" value="UniProtKB-SubCell"/>
</dbReference>
<dbReference type="SUPFAM" id="SSF46689">
    <property type="entry name" value="Homeodomain-like"/>
    <property type="match status" value="1"/>
</dbReference>
<dbReference type="GO" id="GO:0003700">
    <property type="term" value="F:DNA-binding transcription factor activity"/>
    <property type="evidence" value="ECO:0007669"/>
    <property type="project" value="InterPro"/>
</dbReference>
<accession>A0A8X7UYM9</accession>
<dbReference type="EMBL" id="JAAMPC010000009">
    <property type="protein sequence ID" value="KAG2295667.1"/>
    <property type="molecule type" value="Genomic_DNA"/>
</dbReference>
<evidence type="ECO:0000313" key="6">
    <source>
        <dbReference type="Proteomes" id="UP000886595"/>
    </source>
</evidence>
<dbReference type="FunFam" id="1.10.10.60:FF:000154">
    <property type="entry name" value="Transcription factor SRM1"/>
    <property type="match status" value="1"/>
</dbReference>
<keyword evidence="3" id="KW-0804">Transcription</keyword>
<evidence type="ECO:0000256" key="2">
    <source>
        <dbReference type="ARBA" id="ARBA00023015"/>
    </source>
</evidence>
<dbReference type="InterPro" id="IPR044636">
    <property type="entry name" value="RADIALIS-like"/>
</dbReference>